<evidence type="ECO:0000313" key="3">
    <source>
        <dbReference type="Proteomes" id="UP000198863"/>
    </source>
</evidence>
<dbReference type="GO" id="GO:0016020">
    <property type="term" value="C:membrane"/>
    <property type="evidence" value="ECO:0007669"/>
    <property type="project" value="GOC"/>
</dbReference>
<dbReference type="GO" id="GO:0004519">
    <property type="term" value="F:endonuclease activity"/>
    <property type="evidence" value="ECO:0007669"/>
    <property type="project" value="UniProtKB-KW"/>
</dbReference>
<keyword evidence="2" id="KW-0255">Endonuclease</keyword>
<organism evidence="2 3">
    <name type="scientific">Klenkia brasiliensis</name>
    <dbReference type="NCBI Taxonomy" id="333142"/>
    <lineage>
        <taxon>Bacteria</taxon>
        <taxon>Bacillati</taxon>
        <taxon>Actinomycetota</taxon>
        <taxon>Actinomycetes</taxon>
        <taxon>Geodermatophilales</taxon>
        <taxon>Geodermatophilaceae</taxon>
        <taxon>Klenkia</taxon>
    </lineage>
</organism>
<reference evidence="3" key="1">
    <citation type="submission" date="2016-10" db="EMBL/GenBank/DDBJ databases">
        <authorList>
            <person name="Varghese N."/>
            <person name="Submissions S."/>
        </authorList>
    </citation>
    <scope>NUCLEOTIDE SEQUENCE [LARGE SCALE GENOMIC DNA]</scope>
    <source>
        <strain evidence="3">DSM 44526</strain>
    </source>
</reference>
<dbReference type="OrthoDB" id="155529at2"/>
<name>A0A1G7WTY2_9ACTN</name>
<dbReference type="GO" id="GO:0006506">
    <property type="term" value="P:GPI anchor biosynthetic process"/>
    <property type="evidence" value="ECO:0007669"/>
    <property type="project" value="TreeGrafter"/>
</dbReference>
<keyword evidence="2" id="KW-0269">Exonuclease</keyword>
<dbReference type="Gene3D" id="3.60.10.10">
    <property type="entry name" value="Endonuclease/exonuclease/phosphatase"/>
    <property type="match status" value="1"/>
</dbReference>
<feature type="domain" description="Endonuclease/exonuclease/phosphatase" evidence="1">
    <location>
        <begin position="7"/>
        <end position="243"/>
    </location>
</feature>
<dbReference type="InterPro" id="IPR005135">
    <property type="entry name" value="Endo/exonuclease/phosphatase"/>
</dbReference>
<evidence type="ECO:0000313" key="2">
    <source>
        <dbReference type="EMBL" id="SDG75425.1"/>
    </source>
</evidence>
<accession>A0A1G7WTY2</accession>
<evidence type="ECO:0000259" key="1">
    <source>
        <dbReference type="Pfam" id="PF03372"/>
    </source>
</evidence>
<proteinExistence type="predicted"/>
<dbReference type="InterPro" id="IPR051916">
    <property type="entry name" value="GPI-anchor_lipid_remodeler"/>
</dbReference>
<dbReference type="AlphaFoldDB" id="A0A1G7WTY2"/>
<dbReference type="InterPro" id="IPR036691">
    <property type="entry name" value="Endo/exonu/phosph_ase_sf"/>
</dbReference>
<protein>
    <submittedName>
        <fullName evidence="2">Metal-dependent hydrolase, endonuclease/exonuclease/phosphatase family</fullName>
    </submittedName>
</protein>
<sequence length="252" mass="27032">MTSVRLVTFNIHHGVGDDRRHDLARIAAVLADADPDVVCLQEVDRHFGARSEGVDQAELLARALDRELLWASAIEKARPGDRPAARYGNALLTRLPVADDAAVPLPGTGEPRAALRADLVTGDGALRVVATHLSSDAARSRAAQAQALVDLLPPPGRPAVVVGDLNCGPGAAELVPLRSRLADAWSRAGARADQGRRWQLWKREQGLTHPARRPRVRIDQVWVSPEVGVRAAAVLDGSACSDHHPLQVDLEL</sequence>
<keyword evidence="2" id="KW-0540">Nuclease</keyword>
<dbReference type="PANTHER" id="PTHR14859">
    <property type="entry name" value="CALCOFLUOR WHITE HYPERSENSITIVE PROTEIN PRECURSOR"/>
    <property type="match status" value="1"/>
</dbReference>
<gene>
    <name evidence="2" type="ORF">SAMN05660324_3504</name>
</gene>
<dbReference type="Pfam" id="PF03372">
    <property type="entry name" value="Exo_endo_phos"/>
    <property type="match status" value="1"/>
</dbReference>
<dbReference type="PANTHER" id="PTHR14859:SF15">
    <property type="entry name" value="ENDONUCLEASE_EXONUCLEASE_PHOSPHATASE DOMAIN-CONTAINING PROTEIN"/>
    <property type="match status" value="1"/>
</dbReference>
<dbReference type="GO" id="GO:0004527">
    <property type="term" value="F:exonuclease activity"/>
    <property type="evidence" value="ECO:0007669"/>
    <property type="project" value="UniProtKB-KW"/>
</dbReference>
<dbReference type="EMBL" id="FNCF01000005">
    <property type="protein sequence ID" value="SDG75425.1"/>
    <property type="molecule type" value="Genomic_DNA"/>
</dbReference>
<keyword evidence="2" id="KW-0378">Hydrolase</keyword>
<dbReference type="SUPFAM" id="SSF56219">
    <property type="entry name" value="DNase I-like"/>
    <property type="match status" value="1"/>
</dbReference>
<dbReference type="Proteomes" id="UP000198863">
    <property type="component" value="Unassembled WGS sequence"/>
</dbReference>
<dbReference type="RefSeq" id="WP_091066011.1">
    <property type="nucleotide sequence ID" value="NZ_FNCF01000005.1"/>
</dbReference>
<keyword evidence="3" id="KW-1185">Reference proteome</keyword>